<keyword evidence="1" id="KW-0479">Metal-binding</keyword>
<reference evidence="3" key="1">
    <citation type="journal article" date="2021" name="PeerJ">
        <title>Extensive microbial diversity within the chicken gut microbiome revealed by metagenomics and culture.</title>
        <authorList>
            <person name="Gilroy R."/>
            <person name="Ravi A."/>
            <person name="Getino M."/>
            <person name="Pursley I."/>
            <person name="Horton D.L."/>
            <person name="Alikhan N.F."/>
            <person name="Baker D."/>
            <person name="Gharbi K."/>
            <person name="Hall N."/>
            <person name="Watson M."/>
            <person name="Adriaenssens E.M."/>
            <person name="Foster-Nyarko E."/>
            <person name="Jarju S."/>
            <person name="Secka A."/>
            <person name="Antonio M."/>
            <person name="Oren A."/>
            <person name="Chaudhuri R.R."/>
            <person name="La Ragione R."/>
            <person name="Hildebrand F."/>
            <person name="Pallen M.J."/>
        </authorList>
    </citation>
    <scope>NUCLEOTIDE SEQUENCE</scope>
    <source>
        <strain evidence="3">CHK183-5548</strain>
    </source>
</reference>
<dbReference type="InterPro" id="IPR005502">
    <property type="entry name" value="Ribosyl_crysJ1"/>
</dbReference>
<keyword evidence="1" id="KW-0460">Magnesium</keyword>
<evidence type="ECO:0000313" key="3">
    <source>
        <dbReference type="EMBL" id="HJC47515.1"/>
    </source>
</evidence>
<comment type="cofactor">
    <cofactor evidence="1">
        <name>Mg(2+)</name>
        <dbReference type="ChEBI" id="CHEBI:18420"/>
    </cofactor>
    <text evidence="1">Binds 2 magnesium ions per subunit.</text>
</comment>
<sequence length="771" mass="85004">MKQEYIEKIYSGWLAKIIGIRYGAPIEGWTMEKIRSLFGDRLPDYPADYKNFAADDDSNGPWFFLRALEDGGICGKDGEKTELEPEDAAKALLNYAPFEHGFFWWGGYGVSTEHTAYLNLRSGIRAPESGSIRQNGSTMAEQIGGQIFSDTWGLVNPGKPERAAKMARAAASVTHDGDGLNGAAFVASCISAAFEESDIRAIIETGLSFVEPGSRYEEAVRAVMDFYDSHEKGGESWRDCFEFVRTHYGYDKYPGVCHIIPNISVMILAMLYGEGDFDRTLEICNLCGWDTDCNVGNVACILGVALGLSAIGEKWRKPVGDLLISSSVLGYYNIQDIPQSASYIARLAFALDKEEVPEPWREILKDETLCHFEYPGSTHAMRLRAESGEGRELEGKNLRLENTDETAWTGKRSLKLTASSVEPGDRIFLYRNTYYRPEEFTDSRYDPAFSPTLYPGQTIKGAVYLPEYSRPAKVCLYVKDLHSGEILCGEQLSLVPGEWRELSFAVPGGRDELIGEAGFCFYMEGRALERFEFAAMADDFRSAGEADYLLDLKKEQMEVWPGGHTEISQFTRLKGNAWLEDGALHLSCSDFGEMYTGGQNWQDYEAEWLLTPVKGDFCGAGIRVQGAARSYGAVLLSGNRLALVKSRPRGEGYDILAETEFSWREGERIRLTVRAEGNRLQAAAAPAGTSAAAGEPDASQRTEGMNAEEPAACQSAETAAAGESSTHRTAEVTAADGEDSFRTGCIGILVRNGSHVKAEAVRVRPLCCPRK</sequence>
<feature type="binding site" evidence="1">
    <location>
        <position position="292"/>
    </location>
    <ligand>
        <name>Mg(2+)</name>
        <dbReference type="ChEBI" id="CHEBI:18420"/>
        <label>1</label>
    </ligand>
</feature>
<evidence type="ECO:0000256" key="1">
    <source>
        <dbReference type="PIRSR" id="PIRSR605502-1"/>
    </source>
</evidence>
<feature type="compositionally biased region" description="Low complexity" evidence="2">
    <location>
        <begin position="682"/>
        <end position="693"/>
    </location>
</feature>
<name>A0A9D2PB75_9FIRM</name>
<dbReference type="Gene3D" id="2.60.120.560">
    <property type="entry name" value="Exo-inulinase, domain 1"/>
    <property type="match status" value="1"/>
</dbReference>
<organism evidence="3 4">
    <name type="scientific">Candidatus Lachnoclostridium pullistercoris</name>
    <dbReference type="NCBI Taxonomy" id="2838632"/>
    <lineage>
        <taxon>Bacteria</taxon>
        <taxon>Bacillati</taxon>
        <taxon>Bacillota</taxon>
        <taxon>Clostridia</taxon>
        <taxon>Lachnospirales</taxon>
        <taxon>Lachnospiraceae</taxon>
    </lineage>
</organism>
<dbReference type="AlphaFoldDB" id="A0A9D2PB75"/>
<dbReference type="GO" id="GO:0046872">
    <property type="term" value="F:metal ion binding"/>
    <property type="evidence" value="ECO:0007669"/>
    <property type="project" value="UniProtKB-KW"/>
</dbReference>
<reference evidence="3" key="2">
    <citation type="submission" date="2021-04" db="EMBL/GenBank/DDBJ databases">
        <authorList>
            <person name="Gilroy R."/>
        </authorList>
    </citation>
    <scope>NUCLEOTIDE SEQUENCE</scope>
    <source>
        <strain evidence="3">CHK183-5548</strain>
    </source>
</reference>
<dbReference type="Pfam" id="PF03747">
    <property type="entry name" value="ADP_ribosyl_GH"/>
    <property type="match status" value="1"/>
</dbReference>
<proteinExistence type="predicted"/>
<evidence type="ECO:0000313" key="4">
    <source>
        <dbReference type="Proteomes" id="UP000823883"/>
    </source>
</evidence>
<dbReference type="SUPFAM" id="SSF101478">
    <property type="entry name" value="ADP-ribosylglycohydrolase"/>
    <property type="match status" value="1"/>
</dbReference>
<dbReference type="InterPro" id="IPR036705">
    <property type="entry name" value="Ribosyl_crysJ1_sf"/>
</dbReference>
<feature type="binding site" evidence="1">
    <location>
        <position position="290"/>
    </location>
    <ligand>
        <name>Mg(2+)</name>
        <dbReference type="ChEBI" id="CHEBI:18420"/>
        <label>1</label>
    </ligand>
</feature>
<gene>
    <name evidence="3" type="ORF">IAA04_05635</name>
</gene>
<protein>
    <submittedName>
        <fullName evidence="3">ADP-ribosylglycohydrolase family protein</fullName>
    </submittedName>
</protein>
<accession>A0A9D2PB75</accession>
<dbReference type="Gene3D" id="1.10.4080.10">
    <property type="entry name" value="ADP-ribosylation/Crystallin J1"/>
    <property type="match status" value="1"/>
</dbReference>
<evidence type="ECO:0000256" key="2">
    <source>
        <dbReference type="SAM" id="MobiDB-lite"/>
    </source>
</evidence>
<comment type="caution">
    <text evidence="3">The sequence shown here is derived from an EMBL/GenBank/DDBJ whole genome shotgun (WGS) entry which is preliminary data.</text>
</comment>
<dbReference type="EMBL" id="DWWL01000037">
    <property type="protein sequence ID" value="HJC47515.1"/>
    <property type="molecule type" value="Genomic_DNA"/>
</dbReference>
<feature type="region of interest" description="Disordered" evidence="2">
    <location>
        <begin position="682"/>
        <end position="710"/>
    </location>
</feature>
<dbReference type="Proteomes" id="UP000823883">
    <property type="component" value="Unassembled WGS sequence"/>
</dbReference>